<dbReference type="Gene3D" id="1.20.5.170">
    <property type="match status" value="1"/>
</dbReference>
<dbReference type="PROSITE" id="PS50217">
    <property type="entry name" value="BZIP"/>
    <property type="match status" value="1"/>
</dbReference>
<evidence type="ECO:0000256" key="5">
    <source>
        <dbReference type="SAM" id="Coils"/>
    </source>
</evidence>
<dbReference type="WBParaSite" id="TCONS_00015227.p1">
    <property type="protein sequence ID" value="TCONS_00015227.p1"/>
    <property type="gene ID" value="XLOC_010456"/>
</dbReference>
<feature type="region of interest" description="Disordered" evidence="6">
    <location>
        <begin position="1"/>
        <end position="25"/>
    </location>
</feature>
<dbReference type="PROSITE" id="PS00036">
    <property type="entry name" value="BZIP_BASIC"/>
    <property type="match status" value="1"/>
</dbReference>
<dbReference type="InterPro" id="IPR002112">
    <property type="entry name" value="Leuzip_Jun"/>
</dbReference>
<dbReference type="SMART" id="SM00338">
    <property type="entry name" value="BRLZ"/>
    <property type="match status" value="1"/>
</dbReference>
<dbReference type="GO" id="GO:0042127">
    <property type="term" value="P:regulation of cell population proliferation"/>
    <property type="evidence" value="ECO:0007669"/>
    <property type="project" value="TreeGrafter"/>
</dbReference>
<evidence type="ECO:0000256" key="2">
    <source>
        <dbReference type="ARBA" id="ARBA00023015"/>
    </source>
</evidence>
<dbReference type="InterPro" id="IPR004827">
    <property type="entry name" value="bZIP"/>
</dbReference>
<evidence type="ECO:0000256" key="6">
    <source>
        <dbReference type="SAM" id="MobiDB-lite"/>
    </source>
</evidence>
<accession>A0A0K0E5D8</accession>
<evidence type="ECO:0000256" key="1">
    <source>
        <dbReference type="ARBA" id="ARBA00006882"/>
    </source>
</evidence>
<feature type="region of interest" description="Disordered" evidence="6">
    <location>
        <begin position="561"/>
        <end position="580"/>
    </location>
</feature>
<dbReference type="PANTHER" id="PTHR11462">
    <property type="entry name" value="JUN TRANSCRIPTION FACTOR-RELATED"/>
    <property type="match status" value="1"/>
</dbReference>
<keyword evidence="8" id="KW-1185">Reference proteome</keyword>
<dbReference type="InterPro" id="IPR046347">
    <property type="entry name" value="bZIP_sf"/>
</dbReference>
<dbReference type="PRINTS" id="PR00043">
    <property type="entry name" value="LEUZIPPRJUN"/>
</dbReference>
<keyword evidence="2" id="KW-0805">Transcription regulation</keyword>
<dbReference type="CDD" id="cd14696">
    <property type="entry name" value="bZIP_Jun"/>
    <property type="match status" value="1"/>
</dbReference>
<evidence type="ECO:0000313" key="10">
    <source>
        <dbReference type="WBParaSite" id="TCONS_00015227.p1"/>
    </source>
</evidence>
<sequence>MDRNRKTNTLTYTNEGDKEKSSLRKSNQLSTLNDFGKSLRNGLTLDFEKEKIKNDSLVGCYPLDLIDNTTLLASFFASPKKMLETPIGTNEDAKKFAQGFLEKLSKIQKERNFTPTDYHPSPTFIPLIHQIASTPVEELKKRITSSNDFLLNNNNEYQKKLAKQNQTIKNLEEQINEAILKSTNNSNNNSNENKILQSTNELLSPTNTSPTLSSSSNDELDIAKSKILTDTVLKNINDINGISKNVGITSNELIKNSIYRPSTFERLQSRQVLQNCISNSSISTPMSNFLLNTPVKTPTGMETTINSLTPVETLREYITREIDKQTVLKKAISRTSPINNNIIPSFLENIPKSEASVNIYDQVKTYLSVTTNDTEKNSLSKHGITVNHPQQSDAELTLLKNICKQMQDNQNLHESNLHHPGQHNLHHGLHTLANSSNMINNNSISANNSMNFSQASPINPQLMYNSFYHQVSSATNHNPFNMASINSGDINMFNNIKQSDMINNQKDYTSLNAVGKNSILSPTMNSIPQAIIDPLQHGTHLMTLNCIPSQTMNPFVNSTQVDTDNDGNNRVYNSGYDQEDQDLKKLERKRARNRLAATRCRQRKLDRINQLENEVATERKKYDDLYKQFTTLQETVNDLKSKLEQHRSHGCTMQFLGE</sequence>
<protein>
    <submittedName>
        <fullName evidence="9 10">BZIP domain-containing protein</fullName>
    </submittedName>
</protein>
<dbReference type="GO" id="GO:0000978">
    <property type="term" value="F:RNA polymerase II cis-regulatory region sequence-specific DNA binding"/>
    <property type="evidence" value="ECO:0007669"/>
    <property type="project" value="TreeGrafter"/>
</dbReference>
<evidence type="ECO:0000256" key="3">
    <source>
        <dbReference type="ARBA" id="ARBA00023125"/>
    </source>
</evidence>
<dbReference type="PANTHER" id="PTHR11462:SF35">
    <property type="entry name" value="TRANSCRIPTION FACTOR JRA"/>
    <property type="match status" value="1"/>
</dbReference>
<proteinExistence type="inferred from homology"/>
<keyword evidence="3" id="KW-0238">DNA-binding</keyword>
<reference evidence="9" key="1">
    <citation type="submission" date="2015-08" db="UniProtKB">
        <authorList>
            <consortium name="WormBaseParasite"/>
        </authorList>
    </citation>
    <scope>IDENTIFICATION</scope>
</reference>
<evidence type="ECO:0000313" key="9">
    <source>
        <dbReference type="WBParaSite" id="SSTP_0000472400.1"/>
    </source>
</evidence>
<organism evidence="9">
    <name type="scientific">Strongyloides stercoralis</name>
    <name type="common">Threadworm</name>
    <dbReference type="NCBI Taxonomy" id="6248"/>
    <lineage>
        <taxon>Eukaryota</taxon>
        <taxon>Metazoa</taxon>
        <taxon>Ecdysozoa</taxon>
        <taxon>Nematoda</taxon>
        <taxon>Chromadorea</taxon>
        <taxon>Rhabditida</taxon>
        <taxon>Tylenchina</taxon>
        <taxon>Panagrolaimomorpha</taxon>
        <taxon>Strongyloidoidea</taxon>
        <taxon>Strongyloididae</taxon>
        <taxon>Strongyloides</taxon>
    </lineage>
</organism>
<evidence type="ECO:0000256" key="4">
    <source>
        <dbReference type="ARBA" id="ARBA00023163"/>
    </source>
</evidence>
<dbReference type="InterPro" id="IPR050946">
    <property type="entry name" value="AP-1_TF_bZIP"/>
</dbReference>
<dbReference type="GO" id="GO:0005667">
    <property type="term" value="C:transcription regulator complex"/>
    <property type="evidence" value="ECO:0007669"/>
    <property type="project" value="TreeGrafter"/>
</dbReference>
<dbReference type="GO" id="GO:0051726">
    <property type="term" value="P:regulation of cell cycle"/>
    <property type="evidence" value="ECO:0007669"/>
    <property type="project" value="TreeGrafter"/>
</dbReference>
<feature type="domain" description="BZIP" evidence="7">
    <location>
        <begin position="583"/>
        <end position="646"/>
    </location>
</feature>
<evidence type="ECO:0000313" key="8">
    <source>
        <dbReference type="Proteomes" id="UP000035681"/>
    </source>
</evidence>
<name>A0A0K0E5D8_STRER</name>
<keyword evidence="5" id="KW-0175">Coiled coil</keyword>
<evidence type="ECO:0000259" key="7">
    <source>
        <dbReference type="PROSITE" id="PS50217"/>
    </source>
</evidence>
<dbReference type="GO" id="GO:0000981">
    <property type="term" value="F:DNA-binding transcription factor activity, RNA polymerase II-specific"/>
    <property type="evidence" value="ECO:0007669"/>
    <property type="project" value="TreeGrafter"/>
</dbReference>
<feature type="coiled-coil region" evidence="5">
    <location>
        <begin position="147"/>
        <end position="188"/>
    </location>
</feature>
<keyword evidence="4" id="KW-0804">Transcription</keyword>
<feature type="compositionally biased region" description="Polar residues" evidence="6">
    <location>
        <begin position="561"/>
        <end position="576"/>
    </location>
</feature>
<dbReference type="AlphaFoldDB" id="A0A0K0E5D8"/>
<dbReference type="Proteomes" id="UP000035681">
    <property type="component" value="Unplaced"/>
</dbReference>
<comment type="similarity">
    <text evidence="1">Belongs to the bZIP family. Jun subfamily.</text>
</comment>
<dbReference type="SUPFAM" id="SSF57959">
    <property type="entry name" value="Leucine zipper domain"/>
    <property type="match status" value="1"/>
</dbReference>
<dbReference type="WBParaSite" id="SSTP_0000472400.1">
    <property type="protein sequence ID" value="SSTP_0000472400.1"/>
    <property type="gene ID" value="SSTP_0000472400"/>
</dbReference>
<dbReference type="STRING" id="6248.A0A0K0E5D8"/>
<dbReference type="Pfam" id="PF00170">
    <property type="entry name" value="bZIP_1"/>
    <property type="match status" value="1"/>
</dbReference>